<dbReference type="GO" id="GO:0032133">
    <property type="term" value="C:chromosome passenger complex"/>
    <property type="evidence" value="ECO:0007669"/>
    <property type="project" value="TreeGrafter"/>
</dbReference>
<keyword evidence="8" id="KW-0131">Cell cycle</keyword>
<feature type="compositionally biased region" description="Polar residues" evidence="10">
    <location>
        <begin position="23"/>
        <end position="41"/>
    </location>
</feature>
<feature type="compositionally biased region" description="Low complexity" evidence="10">
    <location>
        <begin position="271"/>
        <end position="284"/>
    </location>
</feature>
<evidence type="ECO:0000256" key="3">
    <source>
        <dbReference type="ARBA" id="ARBA00009914"/>
    </source>
</evidence>
<feature type="compositionally biased region" description="Low complexity" evidence="10">
    <location>
        <begin position="291"/>
        <end position="327"/>
    </location>
</feature>
<keyword evidence="13" id="KW-1185">Reference proteome</keyword>
<dbReference type="InterPro" id="IPR018851">
    <property type="entry name" value="Borealin_N"/>
</dbReference>
<dbReference type="EMBL" id="JAPEVB010000001">
    <property type="protein sequence ID" value="KAJ4396896.1"/>
    <property type="molecule type" value="Genomic_DNA"/>
</dbReference>
<feature type="compositionally biased region" description="Low complexity" evidence="10">
    <location>
        <begin position="351"/>
        <end position="370"/>
    </location>
</feature>
<proteinExistence type="inferred from homology"/>
<evidence type="ECO:0000256" key="6">
    <source>
        <dbReference type="ARBA" id="ARBA00022776"/>
    </source>
</evidence>
<protein>
    <recommendedName>
        <fullName evidence="11">Borealin N-terminal domain-containing protein</fullName>
    </recommendedName>
</protein>
<feature type="compositionally biased region" description="Low complexity" evidence="10">
    <location>
        <begin position="121"/>
        <end position="134"/>
    </location>
</feature>
<dbReference type="Proteomes" id="UP001140453">
    <property type="component" value="Unassembled WGS sequence"/>
</dbReference>
<dbReference type="PANTHER" id="PTHR16040">
    <property type="entry name" value="AUSTRALIN, ISOFORM A-RELATED"/>
    <property type="match status" value="1"/>
</dbReference>
<accession>A0A9W8Z115</accession>
<evidence type="ECO:0000259" key="11">
    <source>
        <dbReference type="Pfam" id="PF10444"/>
    </source>
</evidence>
<feature type="compositionally biased region" description="Low complexity" evidence="10">
    <location>
        <begin position="148"/>
        <end position="160"/>
    </location>
</feature>
<evidence type="ECO:0000256" key="10">
    <source>
        <dbReference type="SAM" id="MobiDB-lite"/>
    </source>
</evidence>
<dbReference type="GO" id="GO:0051233">
    <property type="term" value="C:spindle midzone"/>
    <property type="evidence" value="ECO:0007669"/>
    <property type="project" value="TreeGrafter"/>
</dbReference>
<dbReference type="GO" id="GO:0005634">
    <property type="term" value="C:nucleus"/>
    <property type="evidence" value="ECO:0007669"/>
    <property type="project" value="UniProtKB-SubCell"/>
</dbReference>
<feature type="region of interest" description="Disordered" evidence="10">
    <location>
        <begin position="115"/>
        <end position="379"/>
    </location>
</feature>
<gene>
    <name evidence="12" type="ORF">N0V93_001118</name>
</gene>
<feature type="compositionally biased region" description="Polar residues" evidence="10">
    <location>
        <begin position="210"/>
        <end position="220"/>
    </location>
</feature>
<feature type="region of interest" description="Disordered" evidence="10">
    <location>
        <begin position="1"/>
        <end position="52"/>
    </location>
</feature>
<evidence type="ECO:0000256" key="8">
    <source>
        <dbReference type="ARBA" id="ARBA00023306"/>
    </source>
</evidence>
<keyword evidence="5" id="KW-0132">Cell division</keyword>
<evidence type="ECO:0000256" key="5">
    <source>
        <dbReference type="ARBA" id="ARBA00022618"/>
    </source>
</evidence>
<keyword evidence="6" id="KW-0498">Mitosis</keyword>
<feature type="compositionally biased region" description="Polar residues" evidence="10">
    <location>
        <begin position="240"/>
        <end position="256"/>
    </location>
</feature>
<comment type="similarity">
    <text evidence="3">Belongs to the borealin family.</text>
</comment>
<dbReference type="PANTHER" id="PTHR16040:SF7">
    <property type="entry name" value="AUSTRALIN, ISOFORM A-RELATED"/>
    <property type="match status" value="1"/>
</dbReference>
<dbReference type="OrthoDB" id="2392550at2759"/>
<evidence type="ECO:0000256" key="9">
    <source>
        <dbReference type="ARBA" id="ARBA00023328"/>
    </source>
</evidence>
<evidence type="ECO:0000313" key="13">
    <source>
        <dbReference type="Proteomes" id="UP001140453"/>
    </source>
</evidence>
<evidence type="ECO:0000256" key="1">
    <source>
        <dbReference type="ARBA" id="ARBA00004123"/>
    </source>
</evidence>
<feature type="domain" description="Borealin N-terminal" evidence="11">
    <location>
        <begin position="54"/>
        <end position="110"/>
    </location>
</feature>
<organism evidence="12 13">
    <name type="scientific">Gnomoniopsis smithogilvyi</name>
    <dbReference type="NCBI Taxonomy" id="1191159"/>
    <lineage>
        <taxon>Eukaryota</taxon>
        <taxon>Fungi</taxon>
        <taxon>Dikarya</taxon>
        <taxon>Ascomycota</taxon>
        <taxon>Pezizomycotina</taxon>
        <taxon>Sordariomycetes</taxon>
        <taxon>Sordariomycetidae</taxon>
        <taxon>Diaporthales</taxon>
        <taxon>Gnomoniaceae</taxon>
        <taxon>Gnomoniopsis</taxon>
    </lineage>
</organism>
<keyword evidence="7" id="KW-0539">Nucleus</keyword>
<dbReference type="GO" id="GO:0000070">
    <property type="term" value="P:mitotic sister chromatid segregation"/>
    <property type="evidence" value="ECO:0007669"/>
    <property type="project" value="TreeGrafter"/>
</dbReference>
<dbReference type="InterPro" id="IPR018867">
    <property type="entry name" value="Cell_div_borealin"/>
</dbReference>
<evidence type="ECO:0000313" key="12">
    <source>
        <dbReference type="EMBL" id="KAJ4396896.1"/>
    </source>
</evidence>
<dbReference type="AlphaFoldDB" id="A0A9W8Z115"/>
<dbReference type="GO" id="GO:0051301">
    <property type="term" value="P:cell division"/>
    <property type="evidence" value="ECO:0007669"/>
    <property type="project" value="UniProtKB-KW"/>
</dbReference>
<dbReference type="GO" id="GO:0000775">
    <property type="term" value="C:chromosome, centromeric region"/>
    <property type="evidence" value="ECO:0007669"/>
    <property type="project" value="UniProtKB-SubCell"/>
</dbReference>
<keyword evidence="9" id="KW-0137">Centromere</keyword>
<comment type="subcellular location">
    <subcellularLocation>
        <location evidence="2">Chromosome</location>
        <location evidence="2">Centromere</location>
    </subcellularLocation>
    <subcellularLocation>
        <location evidence="1">Nucleus</location>
    </subcellularLocation>
</comment>
<keyword evidence="4" id="KW-0158">Chromosome</keyword>
<feature type="compositionally biased region" description="Basic and acidic residues" evidence="10">
    <location>
        <begin position="181"/>
        <end position="192"/>
    </location>
</feature>
<dbReference type="Pfam" id="PF10444">
    <property type="entry name" value="Nbl1_Borealin_N"/>
    <property type="match status" value="1"/>
</dbReference>
<evidence type="ECO:0000256" key="2">
    <source>
        <dbReference type="ARBA" id="ARBA00004584"/>
    </source>
</evidence>
<comment type="caution">
    <text evidence="12">The sequence shown here is derived from an EMBL/GenBank/DDBJ whole genome shotgun (WGS) entry which is preliminary data.</text>
</comment>
<name>A0A9W8Z115_9PEZI</name>
<evidence type="ECO:0000256" key="4">
    <source>
        <dbReference type="ARBA" id="ARBA00022454"/>
    </source>
</evidence>
<sequence length="379" mass="39411">MAPPRGTKRKSDETGDHVRDASNLASQTVATKTGSSSGQTSPRKKQKTGISLGQKQALIDNLQLEITERARKLRAQYNLQAQGLRTRIEIRVNRIPMALRKAKMGELADKYINGQHPQQVRPTPSHSTSHSTRPQVPEKDNLLARVESSTSTKSYATTSSRPGPGRQPKRTSDEISGNSKKGGEATDSEGPKKKLRTDANAAKASKVLSPASSNIQSMSRATPGGKPPSLRPAPAAENAFSLSKSPTKQSSVSNLFGSWAEKARSPKKKGSAASSSTTASSATGTAGGNVGSASATGTSKTAAAKTQRRFSGISETSESGTSTVGTKGAEKKSAPAKRTGGVMGSIRRGVAGATAKKAAAKKAAPASTATGRVLRNRNP</sequence>
<feature type="compositionally biased region" description="Basic and acidic residues" evidence="10">
    <location>
        <begin position="9"/>
        <end position="20"/>
    </location>
</feature>
<reference evidence="12" key="1">
    <citation type="submission" date="2022-10" db="EMBL/GenBank/DDBJ databases">
        <title>Tapping the CABI collections for fungal endophytes: first genome assemblies for Collariella, Neodidymelliopsis, Ascochyta clinopodiicola, Didymella pomorum, Didymosphaeria variabile, Neocosmospora piperis and Neocucurbitaria cava.</title>
        <authorList>
            <person name="Hill R."/>
        </authorList>
    </citation>
    <scope>NUCLEOTIDE SEQUENCE</scope>
    <source>
        <strain evidence="12">IMI 355082</strain>
    </source>
</reference>
<evidence type="ECO:0000256" key="7">
    <source>
        <dbReference type="ARBA" id="ARBA00023242"/>
    </source>
</evidence>